<evidence type="ECO:0000313" key="3">
    <source>
        <dbReference type="Proteomes" id="UP000078507"/>
    </source>
</evidence>
<dbReference type="InterPro" id="IPR018511">
    <property type="entry name" value="Hemolysin-typ_Ca-bd_CS"/>
</dbReference>
<dbReference type="InterPro" id="IPR013830">
    <property type="entry name" value="SGNH_hydro"/>
</dbReference>
<keyword evidence="3" id="KW-1185">Reference proteome</keyword>
<dbReference type="SUPFAM" id="SSF51120">
    <property type="entry name" value="beta-Roll"/>
    <property type="match status" value="2"/>
</dbReference>
<proteinExistence type="predicted"/>
<dbReference type="EMBL" id="LNQB01000076">
    <property type="protein sequence ID" value="OAP43912.1"/>
    <property type="molecule type" value="Genomic_DNA"/>
</dbReference>
<comment type="caution">
    <text evidence="2">The sequence shown here is derived from an EMBL/GenBank/DDBJ whole genome shotgun (WGS) entry which is preliminary data.</text>
</comment>
<dbReference type="STRING" id="36856.ATB98_08510"/>
<accession>A0A178Y9J2</accession>
<organism evidence="2 3">
    <name type="scientific">Sinorhizobium saheli</name>
    <dbReference type="NCBI Taxonomy" id="36856"/>
    <lineage>
        <taxon>Bacteria</taxon>
        <taxon>Pseudomonadati</taxon>
        <taxon>Pseudomonadota</taxon>
        <taxon>Alphaproteobacteria</taxon>
        <taxon>Hyphomicrobiales</taxon>
        <taxon>Rhizobiaceae</taxon>
        <taxon>Sinorhizobium/Ensifer group</taxon>
        <taxon>Sinorhizobium</taxon>
    </lineage>
</organism>
<dbReference type="PRINTS" id="PR00313">
    <property type="entry name" value="CABNDNGRPT"/>
</dbReference>
<dbReference type="InterPro" id="IPR001343">
    <property type="entry name" value="Hemolysn_Ca-bd"/>
</dbReference>
<dbReference type="Proteomes" id="UP000078507">
    <property type="component" value="Unassembled WGS sequence"/>
</dbReference>
<dbReference type="Pfam" id="PF13472">
    <property type="entry name" value="Lipase_GDSL_2"/>
    <property type="match status" value="1"/>
</dbReference>
<dbReference type="Gene3D" id="3.40.50.1110">
    <property type="entry name" value="SGNH hydrolase"/>
    <property type="match status" value="1"/>
</dbReference>
<dbReference type="InterPro" id="IPR051532">
    <property type="entry name" value="Ester_Hydrolysis_Enzymes"/>
</dbReference>
<evidence type="ECO:0000259" key="1">
    <source>
        <dbReference type="Pfam" id="PF13472"/>
    </source>
</evidence>
<dbReference type="Gene3D" id="2.150.10.10">
    <property type="entry name" value="Serralysin-like metalloprotease, C-terminal"/>
    <property type="match status" value="1"/>
</dbReference>
<dbReference type="GO" id="GO:0005509">
    <property type="term" value="F:calcium ion binding"/>
    <property type="evidence" value="ECO:0007669"/>
    <property type="project" value="InterPro"/>
</dbReference>
<dbReference type="InterPro" id="IPR036514">
    <property type="entry name" value="SGNH_hydro_sf"/>
</dbReference>
<dbReference type="PROSITE" id="PS00330">
    <property type="entry name" value="HEMOLYSIN_CALCIUM"/>
    <property type="match status" value="3"/>
</dbReference>
<dbReference type="PANTHER" id="PTHR30383">
    <property type="entry name" value="THIOESTERASE 1/PROTEASE 1/LYSOPHOSPHOLIPASE L1"/>
    <property type="match status" value="1"/>
</dbReference>
<gene>
    <name evidence="2" type="ORF">ATB98_08510</name>
</gene>
<name>A0A178Y9J2_SINSA</name>
<sequence>MIVGGNGNDVLYDDNGPNTFEGGGGTDTVSYTRSSRGVVADLASGHAYKLISILPLGDSITHGVIASSSDTESGGYRKFMQDRLRALDVSVDFVGSLVNGPADMQDRDHEGHRNWTLNQLNSIDESVLAATRPDAVLLIAGTNDSSTDSVWTMLQDLCNLLTSLTAQDPDVTVFVGSLPPVRVGEQSQQRAERVDAYNDAMPALIEELAALGLKVVFVDMRDLTPDDVTAPPLDSGLHPTAGGYEKIAAHWLEALEEHFGLDGTGIGTDRDDFIDIENLTGSAYADALKGNDQANTLDGLAGDDVLQGRGGADLLIGGKGADTLVGGEGDDFYSVENIGDVTIEGSGGGTDETHAYVNWTLADNVENLLLRSAANLNGRGNALANTMIGNSGNNRLEGGGANDVLDGRAGNDRLVGGLDDDFLTGGSGDDVLVFSMGDGRDTIADFNASGDDVLEISGYLAYEELLQVDEDTLVVLSDGDALLLEGVLASSLSASDFLFV</sequence>
<dbReference type="PANTHER" id="PTHR30383:SF5">
    <property type="entry name" value="SGNH HYDROLASE-TYPE ESTERASE DOMAIN-CONTAINING PROTEIN"/>
    <property type="match status" value="1"/>
</dbReference>
<protein>
    <recommendedName>
        <fullName evidence="1">SGNH hydrolase-type esterase domain-containing protein</fullName>
    </recommendedName>
</protein>
<evidence type="ECO:0000313" key="2">
    <source>
        <dbReference type="EMBL" id="OAP43912.1"/>
    </source>
</evidence>
<dbReference type="InterPro" id="IPR011049">
    <property type="entry name" value="Serralysin-like_metalloprot_C"/>
</dbReference>
<feature type="domain" description="SGNH hydrolase-type esterase" evidence="1">
    <location>
        <begin position="56"/>
        <end position="245"/>
    </location>
</feature>
<dbReference type="Pfam" id="PF00353">
    <property type="entry name" value="HemolysinCabind"/>
    <property type="match status" value="3"/>
</dbReference>
<reference evidence="2 3" key="1">
    <citation type="submission" date="2015-11" db="EMBL/GenBank/DDBJ databases">
        <title>Ensifer anhuiense sp. nov., an effective nitrogen fixation bacterium with Glycine soja.</title>
        <authorList>
            <person name="Yan H."/>
            <person name="Chen W."/>
        </authorList>
    </citation>
    <scope>NUCLEOTIDE SEQUENCE [LARGE SCALE GENOMIC DNA]</scope>
    <source>
        <strain evidence="2 3">LMG 7837</strain>
    </source>
</reference>
<dbReference type="SUPFAM" id="SSF52266">
    <property type="entry name" value="SGNH hydrolase"/>
    <property type="match status" value="1"/>
</dbReference>
<dbReference type="AlphaFoldDB" id="A0A178Y9J2"/>
<dbReference type="GO" id="GO:0004622">
    <property type="term" value="F:phosphatidylcholine lysophospholipase activity"/>
    <property type="evidence" value="ECO:0007669"/>
    <property type="project" value="TreeGrafter"/>
</dbReference>